<feature type="binding site" evidence="4">
    <location>
        <position position="155"/>
    </location>
    <ligand>
        <name>substrate</name>
    </ligand>
</feature>
<dbReference type="PIRSF" id="PIRSF003170">
    <property type="entry name" value="Pet18p"/>
    <property type="match status" value="1"/>
</dbReference>
<comment type="pathway">
    <text evidence="1 2">Cofactor biosynthesis; thiamine diphosphate biosynthesis.</text>
</comment>
<comment type="function">
    <text evidence="2">Catalyzes an amino-pyrimidine hydrolysis reaction at the C5' of the pyrimidine moiety of thiamine compounds, a reaction that is part of a thiamine salvage pathway. Thus, catalyzes the conversion of 4-amino-5-aminomethyl-2-methylpyrimidine to 4-amino-5-hydroxymethyl-2-methylpyrimidine (HMP).</text>
</comment>
<evidence type="ECO:0000256" key="1">
    <source>
        <dbReference type="ARBA" id="ARBA00004948"/>
    </source>
</evidence>
<evidence type="ECO:0000256" key="4">
    <source>
        <dbReference type="PIRSR" id="PIRSR003170-2"/>
    </source>
</evidence>
<dbReference type="KEGG" id="bkr:AAFP32_02675"/>
<evidence type="ECO:0000259" key="5">
    <source>
        <dbReference type="Pfam" id="PF03070"/>
    </source>
</evidence>
<reference evidence="6" key="1">
    <citation type="submission" date="2024-06" db="EMBL/GenBank/DDBJ databases">
        <title>Brevibacterium koreense sp. nov., isolated from jogae-jeotgal, a Korean fermented seafood.</title>
        <authorList>
            <person name="Whon T.W."/>
            <person name="Nam S."/>
            <person name="Kim Y."/>
        </authorList>
    </citation>
    <scope>NUCLEOTIDE SEQUENCE</scope>
    <source>
        <strain evidence="6">CBA3109</strain>
    </source>
</reference>
<dbReference type="GO" id="GO:0050334">
    <property type="term" value="F:thiaminase activity"/>
    <property type="evidence" value="ECO:0007669"/>
    <property type="project" value="UniProtKB-UniRule"/>
</dbReference>
<accession>A0AAU7UMN2</accession>
<dbReference type="RefSeq" id="WP_350270538.1">
    <property type="nucleotide sequence ID" value="NZ_CP158281.1"/>
</dbReference>
<dbReference type="PANTHER" id="PTHR43198:SF2">
    <property type="entry name" value="SI:CH1073-67J19.1-RELATED"/>
    <property type="match status" value="1"/>
</dbReference>
<dbReference type="EMBL" id="CP158281">
    <property type="protein sequence ID" value="XBV89656.1"/>
    <property type="molecule type" value="Genomic_DNA"/>
</dbReference>
<dbReference type="EC" id="3.5.99.2" evidence="2"/>
<feature type="binding site" evidence="4">
    <location>
        <position position="63"/>
    </location>
    <ligand>
        <name>substrate</name>
    </ligand>
</feature>
<evidence type="ECO:0000313" key="6">
    <source>
        <dbReference type="EMBL" id="XBV89656.1"/>
    </source>
</evidence>
<keyword evidence="2" id="KW-0378">Hydrolase</keyword>
<dbReference type="GO" id="GO:0005829">
    <property type="term" value="C:cytosol"/>
    <property type="evidence" value="ECO:0007669"/>
    <property type="project" value="TreeGrafter"/>
</dbReference>
<dbReference type="InterPro" id="IPR050967">
    <property type="entry name" value="Thiamine_Salvage_TenA"/>
</dbReference>
<dbReference type="CDD" id="cd19358">
    <property type="entry name" value="TenA_E_Spr0628-like"/>
    <property type="match status" value="1"/>
</dbReference>
<dbReference type="AlphaFoldDB" id="A0AAU7UMN2"/>
<name>A0AAU7UMN2_9MICO</name>
<dbReference type="Pfam" id="PF03070">
    <property type="entry name" value="TENA_THI-4"/>
    <property type="match status" value="1"/>
</dbReference>
<organism evidence="6">
    <name type="scientific">Brevibacterium koreense</name>
    <dbReference type="NCBI Taxonomy" id="3140787"/>
    <lineage>
        <taxon>Bacteria</taxon>
        <taxon>Bacillati</taxon>
        <taxon>Actinomycetota</taxon>
        <taxon>Actinomycetes</taxon>
        <taxon>Micrococcales</taxon>
        <taxon>Brevibacteriaceae</taxon>
        <taxon>Brevibacterium</taxon>
    </lineage>
</organism>
<comment type="catalytic activity">
    <reaction evidence="2">
        <text>thiamine + H2O = 5-(2-hydroxyethyl)-4-methylthiazole + 4-amino-5-hydroxymethyl-2-methylpyrimidine + H(+)</text>
        <dbReference type="Rhea" id="RHEA:17509"/>
        <dbReference type="ChEBI" id="CHEBI:15377"/>
        <dbReference type="ChEBI" id="CHEBI:15378"/>
        <dbReference type="ChEBI" id="CHEBI:16892"/>
        <dbReference type="ChEBI" id="CHEBI:17957"/>
        <dbReference type="ChEBI" id="CHEBI:18385"/>
        <dbReference type="EC" id="3.5.99.2"/>
    </reaction>
</comment>
<keyword evidence="2" id="KW-0784">Thiamine biosynthesis</keyword>
<gene>
    <name evidence="6" type="ORF">AAFP32_02675</name>
</gene>
<dbReference type="GO" id="GO:0009228">
    <property type="term" value="P:thiamine biosynthetic process"/>
    <property type="evidence" value="ECO:0007669"/>
    <property type="project" value="UniProtKB-KW"/>
</dbReference>
<feature type="domain" description="Thiaminase-2/PQQC" evidence="5">
    <location>
        <begin position="30"/>
        <end position="203"/>
    </location>
</feature>
<dbReference type="InterPro" id="IPR016084">
    <property type="entry name" value="Haem_Oase-like_multi-hlx"/>
</dbReference>
<comment type="catalytic activity">
    <reaction evidence="2">
        <text>4-amino-5-aminomethyl-2-methylpyrimidine + H2O = 4-amino-5-hydroxymethyl-2-methylpyrimidine + NH4(+)</text>
        <dbReference type="Rhea" id="RHEA:31799"/>
        <dbReference type="ChEBI" id="CHEBI:15377"/>
        <dbReference type="ChEBI" id="CHEBI:16892"/>
        <dbReference type="ChEBI" id="CHEBI:28938"/>
        <dbReference type="ChEBI" id="CHEBI:63416"/>
        <dbReference type="EC" id="3.5.99.2"/>
    </reaction>
</comment>
<sequence length="238" mass="26779">MTTMNDVPQQTSTSIRLNPGGPVAKLSAATAPTWDAAVGHRFVAELFAGTVEDSVMKKYLVQDYQFFESFLSMLGACVAHADDIAPKLRFSKQLGFLEADENSYFLRAFAEVGVPAVEYEAPVLTDPTARFRNIMDEAVASASYPDLLVVLVIAEWLYLDWGEREDPMPRRHVHTGWIDLHRGEDFRAWVQFLVDELERAFPIGDDAESLANRDRLTQLWQRTVGVELAFFDEAYVPG</sequence>
<dbReference type="Gene3D" id="1.20.910.10">
    <property type="entry name" value="Heme oxygenase-like"/>
    <property type="match status" value="1"/>
</dbReference>
<feature type="active site" description="Proton donor" evidence="3">
    <location>
        <position position="227"/>
    </location>
</feature>
<dbReference type="InterPro" id="IPR004305">
    <property type="entry name" value="Thiaminase-2/PQQC"/>
</dbReference>
<evidence type="ECO:0000256" key="2">
    <source>
        <dbReference type="PIRNR" id="PIRNR003170"/>
    </source>
</evidence>
<dbReference type="PANTHER" id="PTHR43198">
    <property type="entry name" value="BIFUNCTIONAL TH2 PROTEIN"/>
    <property type="match status" value="1"/>
</dbReference>
<proteinExistence type="inferred from homology"/>
<feature type="binding site" evidence="4">
    <location>
        <position position="101"/>
    </location>
    <ligand>
        <name>substrate</name>
    </ligand>
</feature>
<comment type="similarity">
    <text evidence="2">Belongs to the TenA family.</text>
</comment>
<protein>
    <recommendedName>
        <fullName evidence="2">Aminopyrimidine aminohydrolase</fullName>
        <ecNumber evidence="2">3.5.99.2</ecNumber>
    </recommendedName>
</protein>
<dbReference type="InterPro" id="IPR026285">
    <property type="entry name" value="TenA_E"/>
</dbReference>
<evidence type="ECO:0000256" key="3">
    <source>
        <dbReference type="PIRSR" id="PIRSR003170-1"/>
    </source>
</evidence>
<dbReference type="SUPFAM" id="SSF48613">
    <property type="entry name" value="Heme oxygenase-like"/>
    <property type="match status" value="1"/>
</dbReference>